<evidence type="ECO:0000313" key="3">
    <source>
        <dbReference type="Proteomes" id="UP000593626"/>
    </source>
</evidence>
<protein>
    <submittedName>
        <fullName evidence="2">Uncharacterized protein</fullName>
    </submittedName>
</protein>
<keyword evidence="3" id="KW-1185">Reference proteome</keyword>
<sequence>MYIFATFKHSNLVEIFVNELLEMEVPRDNILIVPLEVTSNDIGLLDTMYQSDGKSLMDVAGVLGTVFMLIGTIYGYVLRIGPVLSGLVGLVVGIISGIIIDYFWTRRKNKVTIKRKEYADIVVTVFCKRNDKRAIMSVCGKNGALAIGIYEGEDSST</sequence>
<keyword evidence="1" id="KW-0472">Membrane</keyword>
<dbReference type="EMBL" id="CP049742">
    <property type="protein sequence ID" value="QPC46151.1"/>
    <property type="molecule type" value="Genomic_DNA"/>
</dbReference>
<gene>
    <name evidence="2" type="ORF">G8O30_03845</name>
</gene>
<name>A0A7S8CA96_9BACI</name>
<accession>A0A7S8CA96</accession>
<dbReference type="RefSeq" id="WP_239673675.1">
    <property type="nucleotide sequence ID" value="NZ_CP049742.1"/>
</dbReference>
<feature type="transmembrane region" description="Helical" evidence="1">
    <location>
        <begin position="56"/>
        <end position="77"/>
    </location>
</feature>
<feature type="transmembrane region" description="Helical" evidence="1">
    <location>
        <begin position="83"/>
        <end position="104"/>
    </location>
</feature>
<keyword evidence="1" id="KW-0812">Transmembrane</keyword>
<keyword evidence="1" id="KW-1133">Transmembrane helix</keyword>
<evidence type="ECO:0000256" key="1">
    <source>
        <dbReference type="SAM" id="Phobius"/>
    </source>
</evidence>
<dbReference type="KEGG" id="mcui:G8O30_03845"/>
<proteinExistence type="predicted"/>
<reference evidence="2 3" key="1">
    <citation type="submission" date="2019-07" db="EMBL/GenBank/DDBJ databases">
        <title>Genome sequence of 2 isolates from Red Sea Mangroves.</title>
        <authorList>
            <person name="Sefrji F."/>
            <person name="Michoud G."/>
            <person name="Merlino G."/>
            <person name="Daffonchio D."/>
        </authorList>
    </citation>
    <scope>NUCLEOTIDE SEQUENCE [LARGE SCALE GENOMIC DNA]</scope>
    <source>
        <strain evidence="2 3">R1DC41</strain>
    </source>
</reference>
<dbReference type="Proteomes" id="UP000593626">
    <property type="component" value="Chromosome"/>
</dbReference>
<organism evidence="2 3">
    <name type="scientific">Mangrovibacillus cuniculi</name>
    <dbReference type="NCBI Taxonomy" id="2593652"/>
    <lineage>
        <taxon>Bacteria</taxon>
        <taxon>Bacillati</taxon>
        <taxon>Bacillota</taxon>
        <taxon>Bacilli</taxon>
        <taxon>Bacillales</taxon>
        <taxon>Bacillaceae</taxon>
        <taxon>Mangrovibacillus</taxon>
    </lineage>
</organism>
<dbReference type="AlphaFoldDB" id="A0A7S8CA96"/>
<evidence type="ECO:0000313" key="2">
    <source>
        <dbReference type="EMBL" id="QPC46151.1"/>
    </source>
</evidence>